<dbReference type="InterPro" id="IPR019614">
    <property type="entry name" value="SAM-dep_methyl-trfase"/>
</dbReference>
<evidence type="ECO:0000256" key="6">
    <source>
        <dbReference type="HAMAP-Rule" id="MF_01858"/>
    </source>
</evidence>
<dbReference type="InterPro" id="IPR002052">
    <property type="entry name" value="DNA_methylase_N6_adenine_CS"/>
</dbReference>
<evidence type="ECO:0000256" key="3">
    <source>
        <dbReference type="ARBA" id="ARBA00022603"/>
    </source>
</evidence>
<dbReference type="Gene3D" id="3.30.2130.30">
    <property type="match status" value="1"/>
</dbReference>
<dbReference type="Pfam" id="PF10672">
    <property type="entry name" value="Methyltrans_SAM"/>
    <property type="match status" value="1"/>
</dbReference>
<dbReference type="InterPro" id="IPR054170">
    <property type="entry name" value="RlmL_1st"/>
</dbReference>
<evidence type="ECO:0000313" key="10">
    <source>
        <dbReference type="Proteomes" id="UP001467690"/>
    </source>
</evidence>
<sequence>MAKFLVTTSKGLENLIEAELQGFGITDIKLSVSSVWFEGSIEQAYRVCYMSRLANRVLLELASGECRHKQDLYDICQTVDWPMQFNDRSTISVEFNGTTDSLRNTQFSGQVVKDAIVDTFQEEVGRRPNVDKSAADIRIQGRLIKKNAHIFIDLSGGSLHQRGYRLQAGKAPLKENLAAAVIMRSGWLEHCERPLVDYFCGSGTLLIEAVQMAQKIPPQMYRREWGFDAWLGHNAKLFESIKNEYDQLIDNDKTLRVFGYDISNRELTIARQNAMDAGVIEQIHFERADATQFAINLNAEQGYVVSNPPYGERLEDEIKIANLYLDFGQSLKINHAGWHLTVISSALEQMRQLKLKADKKYKVKNGALDCVIANYQIEEAVEAGDPRERIATEFQNRLRKNHKQFSKLAKQYPTECYRVYDADLPNYNVAVDIYGDHLVVQEYAAPKDIPFEKTQARLNDVLLTAPKVLAMDPAKVAVKVRKRQKGKEQYKKAAQTEQYMVVQEANAQFYVNLYDYLDTGLFLDHRDMRLKVQQNAKGKTVLNLFAYTCSVSVHAALGGASQITSVDLSKKYLEWGKRNFELNNINPTWHPFVAMDSIEWLQRNKNKFDLIFIDPPSFSNSKKLDKDFDVQRDHIKLLSLALEHLNPGGQLYFSNNLRSFKLDEEALRTLNVKWLDLSQQTLPFDFKRRSNIRQVWALEANE</sequence>
<dbReference type="HAMAP" id="MF_01858">
    <property type="entry name" value="23SrRNA_methyltr_KL"/>
    <property type="match status" value="1"/>
</dbReference>
<organism evidence="9 10">
    <name type="scientific">Catenovulum sediminis</name>
    <dbReference type="NCBI Taxonomy" id="1740262"/>
    <lineage>
        <taxon>Bacteria</taxon>
        <taxon>Pseudomonadati</taxon>
        <taxon>Pseudomonadota</taxon>
        <taxon>Gammaproteobacteria</taxon>
        <taxon>Alteromonadales</taxon>
        <taxon>Alteromonadaceae</taxon>
        <taxon>Catenovulum</taxon>
    </lineage>
</organism>
<keyword evidence="5 6" id="KW-0949">S-adenosyl-L-methionine</keyword>
<comment type="catalytic activity">
    <reaction evidence="6">
        <text>guanosine(2445) in 23S rRNA + S-adenosyl-L-methionine = N(2)-methylguanosine(2445) in 23S rRNA + S-adenosyl-L-homocysteine + H(+)</text>
        <dbReference type="Rhea" id="RHEA:42740"/>
        <dbReference type="Rhea" id="RHEA-COMP:10215"/>
        <dbReference type="Rhea" id="RHEA-COMP:10216"/>
        <dbReference type="ChEBI" id="CHEBI:15378"/>
        <dbReference type="ChEBI" id="CHEBI:57856"/>
        <dbReference type="ChEBI" id="CHEBI:59789"/>
        <dbReference type="ChEBI" id="CHEBI:74269"/>
        <dbReference type="ChEBI" id="CHEBI:74481"/>
        <dbReference type="EC" id="2.1.1.173"/>
    </reaction>
</comment>
<dbReference type="NCBIfam" id="NF008748">
    <property type="entry name" value="PRK11783.1"/>
    <property type="match status" value="1"/>
</dbReference>
<evidence type="ECO:0000256" key="1">
    <source>
        <dbReference type="ARBA" id="ARBA00022490"/>
    </source>
</evidence>
<dbReference type="GO" id="GO:0052915">
    <property type="term" value="F:23S rRNA (guanine(2445)-N(2))-methyltransferase activity"/>
    <property type="evidence" value="ECO:0007669"/>
    <property type="project" value="UniProtKB-EC"/>
</dbReference>
<dbReference type="CDD" id="cd02440">
    <property type="entry name" value="AdoMet_MTases"/>
    <property type="match status" value="1"/>
</dbReference>
<dbReference type="InterPro" id="IPR004114">
    <property type="entry name" value="THUMP_dom"/>
</dbReference>
<evidence type="ECO:0000256" key="2">
    <source>
        <dbReference type="ARBA" id="ARBA00022552"/>
    </source>
</evidence>
<keyword evidence="1 6" id="KW-0963">Cytoplasm</keyword>
<feature type="domain" description="THUMP" evidence="8">
    <location>
        <begin position="43"/>
        <end position="154"/>
    </location>
</feature>
<dbReference type="InterPro" id="IPR017244">
    <property type="entry name" value="23SrRNA_methyltr_KL"/>
</dbReference>
<dbReference type="Proteomes" id="UP001467690">
    <property type="component" value="Unassembled WGS sequence"/>
</dbReference>
<evidence type="ECO:0000313" key="9">
    <source>
        <dbReference type="EMBL" id="MER2494004.1"/>
    </source>
</evidence>
<reference evidence="9 10" key="1">
    <citation type="submission" date="2024-06" db="EMBL/GenBank/DDBJ databases">
        <authorList>
            <person name="Chen R.Y."/>
        </authorList>
    </citation>
    <scope>NUCLEOTIDE SEQUENCE [LARGE SCALE GENOMIC DNA]</scope>
    <source>
        <strain evidence="9 10">D2</strain>
    </source>
</reference>
<dbReference type="Pfam" id="PF22020">
    <property type="entry name" value="RlmL_1st"/>
    <property type="match status" value="1"/>
</dbReference>
<gene>
    <name evidence="9" type="primary">rlmKL</name>
    <name evidence="6" type="synonym">rlmL</name>
    <name evidence="9" type="ORF">ABS311_19185</name>
</gene>
<keyword evidence="3 6" id="KW-0489">Methyltransferase</keyword>
<dbReference type="Gene3D" id="3.40.50.150">
    <property type="entry name" value="Vaccinia Virus protein VP39"/>
    <property type="match status" value="2"/>
</dbReference>
<dbReference type="PANTHER" id="PTHR47313">
    <property type="entry name" value="RIBOSOMAL RNA LARGE SUBUNIT METHYLTRANSFERASE K/L"/>
    <property type="match status" value="1"/>
</dbReference>
<dbReference type="SMART" id="SM00981">
    <property type="entry name" value="THUMP"/>
    <property type="match status" value="1"/>
</dbReference>
<comment type="similarity">
    <text evidence="6">Belongs to the methyltransferase superfamily. RlmKL family.</text>
</comment>
<dbReference type="SUPFAM" id="SSF53335">
    <property type="entry name" value="S-adenosyl-L-methionine-dependent methyltransferases"/>
    <property type="match status" value="2"/>
</dbReference>
<evidence type="ECO:0000256" key="5">
    <source>
        <dbReference type="ARBA" id="ARBA00022691"/>
    </source>
</evidence>
<dbReference type="Pfam" id="PF02926">
    <property type="entry name" value="THUMP"/>
    <property type="match status" value="1"/>
</dbReference>
<dbReference type="CDD" id="cd11715">
    <property type="entry name" value="THUMP_AdoMetMT"/>
    <property type="match status" value="1"/>
</dbReference>
<dbReference type="Pfam" id="PF01170">
    <property type="entry name" value="UPF0020"/>
    <property type="match status" value="1"/>
</dbReference>
<dbReference type="EC" id="2.1.1.264" evidence="6"/>
<comment type="function">
    <text evidence="6">Specifically methylates the guanine in position 2445 (m2G2445) and the guanine in position 2069 (m7G2069) of 23S rRNA.</text>
</comment>
<dbReference type="PROSITE" id="PS51165">
    <property type="entry name" value="THUMP"/>
    <property type="match status" value="1"/>
</dbReference>
<dbReference type="PROSITE" id="PS00092">
    <property type="entry name" value="N6_MTASE"/>
    <property type="match status" value="1"/>
</dbReference>
<dbReference type="EC" id="2.1.1.173" evidence="6"/>
<evidence type="ECO:0000256" key="7">
    <source>
        <dbReference type="PROSITE-ProRule" id="PRU00529"/>
    </source>
</evidence>
<dbReference type="PIRSF" id="PIRSF037618">
    <property type="entry name" value="RNA_Mtase_bacteria_prd"/>
    <property type="match status" value="1"/>
</dbReference>
<dbReference type="PANTHER" id="PTHR47313:SF1">
    <property type="entry name" value="RIBOSOMAL RNA LARGE SUBUNIT METHYLTRANSFERASE K_L"/>
    <property type="match status" value="1"/>
</dbReference>
<proteinExistence type="inferred from homology"/>
<dbReference type="InterPro" id="IPR029063">
    <property type="entry name" value="SAM-dependent_MTases_sf"/>
</dbReference>
<dbReference type="EMBL" id="JBELOE010000280">
    <property type="protein sequence ID" value="MER2494004.1"/>
    <property type="molecule type" value="Genomic_DNA"/>
</dbReference>
<keyword evidence="2 6" id="KW-0698">rRNA processing</keyword>
<dbReference type="RefSeq" id="WP_350403028.1">
    <property type="nucleotide sequence ID" value="NZ_JBELOE010000280.1"/>
</dbReference>
<evidence type="ECO:0000259" key="8">
    <source>
        <dbReference type="PROSITE" id="PS51165"/>
    </source>
</evidence>
<comment type="catalytic activity">
    <reaction evidence="6">
        <text>guanosine(2069) in 23S rRNA + S-adenosyl-L-methionine = N(2)-methylguanosine(2069) in 23S rRNA + S-adenosyl-L-homocysteine + H(+)</text>
        <dbReference type="Rhea" id="RHEA:43772"/>
        <dbReference type="Rhea" id="RHEA-COMP:10688"/>
        <dbReference type="Rhea" id="RHEA-COMP:10689"/>
        <dbReference type="ChEBI" id="CHEBI:15378"/>
        <dbReference type="ChEBI" id="CHEBI:57856"/>
        <dbReference type="ChEBI" id="CHEBI:59789"/>
        <dbReference type="ChEBI" id="CHEBI:74269"/>
        <dbReference type="ChEBI" id="CHEBI:74481"/>
        <dbReference type="EC" id="2.1.1.264"/>
    </reaction>
</comment>
<comment type="caution">
    <text evidence="9">The sequence shown here is derived from an EMBL/GenBank/DDBJ whole genome shotgun (WGS) entry which is preliminary data.</text>
</comment>
<keyword evidence="10" id="KW-1185">Reference proteome</keyword>
<evidence type="ECO:0000256" key="4">
    <source>
        <dbReference type="ARBA" id="ARBA00022679"/>
    </source>
</evidence>
<dbReference type="Gene3D" id="3.30.750.80">
    <property type="entry name" value="RNA methyltransferase domain (HRMD) like"/>
    <property type="match status" value="1"/>
</dbReference>
<protein>
    <recommendedName>
        <fullName evidence="6">Ribosomal RNA large subunit methyltransferase K/L</fullName>
    </recommendedName>
    <domain>
        <recommendedName>
            <fullName evidence="6">23S rRNA m2G2445 methyltransferase</fullName>
            <ecNumber evidence="6">2.1.1.173</ecNumber>
        </recommendedName>
        <alternativeName>
            <fullName evidence="6">rRNA (guanine-N(2)-)-methyltransferase RlmL</fullName>
        </alternativeName>
    </domain>
    <domain>
        <recommendedName>
            <fullName evidence="6">23S rRNA m7G2069 methyltransferase</fullName>
            <ecNumber evidence="6">2.1.1.264</ecNumber>
        </recommendedName>
        <alternativeName>
            <fullName evidence="6">rRNA (guanine-N(7)-)-methyltransferase RlmK</fullName>
        </alternativeName>
    </domain>
</protein>
<name>A0ABV1RM28_9ALTE</name>
<keyword evidence="7" id="KW-0694">RNA-binding</keyword>
<accession>A0ABV1RM28</accession>
<comment type="subcellular location">
    <subcellularLocation>
        <location evidence="6">Cytoplasm</location>
    </subcellularLocation>
</comment>
<keyword evidence="4 6" id="KW-0808">Transferase</keyword>
<dbReference type="InterPro" id="IPR000241">
    <property type="entry name" value="RlmKL-like_Mtase"/>
</dbReference>